<dbReference type="SUPFAM" id="SSF52283">
    <property type="entry name" value="Formate/glycerate dehydrogenase catalytic domain-like"/>
    <property type="match status" value="1"/>
</dbReference>
<evidence type="ECO:0000313" key="7">
    <source>
        <dbReference type="EMBL" id="SMX53319.1"/>
    </source>
</evidence>
<evidence type="ECO:0000256" key="2">
    <source>
        <dbReference type="ARBA" id="ARBA00023002"/>
    </source>
</evidence>
<dbReference type="PANTHER" id="PTHR43333:SF1">
    <property type="entry name" value="D-ISOMER SPECIFIC 2-HYDROXYACID DEHYDROGENASE NAD-BINDING DOMAIN-CONTAINING PROTEIN"/>
    <property type="match status" value="1"/>
</dbReference>
<dbReference type="Proteomes" id="UP000195514">
    <property type="component" value="Chromosome I"/>
</dbReference>
<dbReference type="FunFam" id="3.40.50.720:FF:000363">
    <property type="entry name" value="D-isomer specific 2-hydroxyacid dehydrogenase"/>
    <property type="match status" value="1"/>
</dbReference>
<dbReference type="GO" id="GO:0016616">
    <property type="term" value="F:oxidoreductase activity, acting on the CH-OH group of donors, NAD or NADP as acceptor"/>
    <property type="evidence" value="ECO:0007669"/>
    <property type="project" value="InterPro"/>
</dbReference>
<evidence type="ECO:0000256" key="4">
    <source>
        <dbReference type="RuleBase" id="RU003719"/>
    </source>
</evidence>
<dbReference type="CDD" id="cd05300">
    <property type="entry name" value="2-Hacid_dh_1"/>
    <property type="match status" value="1"/>
</dbReference>
<accession>A0A1Y6K404</accession>
<keyword evidence="2 4" id="KW-0560">Oxidoreductase</keyword>
<dbReference type="Gene3D" id="3.40.50.720">
    <property type="entry name" value="NAD(P)-binding Rossmann-like Domain"/>
    <property type="match status" value="2"/>
</dbReference>
<dbReference type="KEGG" id="abat:CFX1CAM_0253"/>
<proteinExistence type="inferred from homology"/>
<dbReference type="OrthoDB" id="9792971at2"/>
<gene>
    <name evidence="7" type="ORF">CFX1CAM_0253</name>
</gene>
<evidence type="ECO:0000259" key="5">
    <source>
        <dbReference type="Pfam" id="PF00389"/>
    </source>
</evidence>
<reference evidence="8" key="1">
    <citation type="submission" date="2017-05" db="EMBL/GenBank/DDBJ databases">
        <authorList>
            <person name="Kirkegaard R."/>
            <person name="Mcilroy J S."/>
        </authorList>
    </citation>
    <scope>NUCLEOTIDE SEQUENCE [LARGE SCALE GENOMIC DNA]</scope>
</reference>
<evidence type="ECO:0000259" key="6">
    <source>
        <dbReference type="Pfam" id="PF02826"/>
    </source>
</evidence>
<dbReference type="PROSITE" id="PS00671">
    <property type="entry name" value="D_2_HYDROXYACID_DH_3"/>
    <property type="match status" value="1"/>
</dbReference>
<organism evidence="7 8">
    <name type="scientific">Candidatus Brevifilum fermentans</name>
    <dbReference type="NCBI Taxonomy" id="1986204"/>
    <lineage>
        <taxon>Bacteria</taxon>
        <taxon>Bacillati</taxon>
        <taxon>Chloroflexota</taxon>
        <taxon>Anaerolineae</taxon>
        <taxon>Anaerolineales</taxon>
        <taxon>Anaerolineaceae</taxon>
        <taxon>Candidatus Brevifilum</taxon>
    </lineage>
</organism>
<comment type="similarity">
    <text evidence="1 4">Belongs to the D-isomer specific 2-hydroxyacid dehydrogenase family.</text>
</comment>
<dbReference type="InterPro" id="IPR029753">
    <property type="entry name" value="D-isomer_DH_CS"/>
</dbReference>
<dbReference type="Pfam" id="PF00389">
    <property type="entry name" value="2-Hacid_dh"/>
    <property type="match status" value="1"/>
</dbReference>
<dbReference type="AlphaFoldDB" id="A0A1Y6K404"/>
<dbReference type="EMBL" id="LT859958">
    <property type="protein sequence ID" value="SMX53319.1"/>
    <property type="molecule type" value="Genomic_DNA"/>
</dbReference>
<evidence type="ECO:0000313" key="8">
    <source>
        <dbReference type="Proteomes" id="UP000195514"/>
    </source>
</evidence>
<dbReference type="PANTHER" id="PTHR43333">
    <property type="entry name" value="2-HACID_DH_C DOMAIN-CONTAINING PROTEIN"/>
    <property type="match status" value="1"/>
</dbReference>
<sequence length="340" mass="37813">MEAIHVLAALTLPEGGEQRITAVSPRIKLTVTAAEKPEDIPPSTWADVDILYTRGVLPNLGMAPNLKWVQFNSAGVDSKLDHPIFQNRGIRTTTMSGAITSQIAEYVLMAILALGQKLPQLLQFQRQHQWPPRKGKWDHLLPIELRYTTVGLLGYGSIGRQVARLLKPFGGTILAVKKDVLHPEDHGYIKPGMGDPEGEFFDRLYPIEAMHSFLSECDFVVVALPLTQKTRHILNAHAFEVMKPSAYLINVGRGGLIDEPALIHAIKSKQIAGAALDVFEQEPLPAESPLWDLENVIISPHVSGLSHHLPQETLDLFVENLKRYLEDLPLYNLVDQVQGY</sequence>
<dbReference type="InterPro" id="IPR036291">
    <property type="entry name" value="NAD(P)-bd_dom_sf"/>
</dbReference>
<dbReference type="InterPro" id="IPR006140">
    <property type="entry name" value="D-isomer_DH_NAD-bd"/>
</dbReference>
<keyword evidence="8" id="KW-1185">Reference proteome</keyword>
<evidence type="ECO:0000256" key="3">
    <source>
        <dbReference type="ARBA" id="ARBA00023027"/>
    </source>
</evidence>
<name>A0A1Y6K404_9CHLR</name>
<dbReference type="SUPFAM" id="SSF51735">
    <property type="entry name" value="NAD(P)-binding Rossmann-fold domains"/>
    <property type="match status" value="1"/>
</dbReference>
<dbReference type="Pfam" id="PF02826">
    <property type="entry name" value="2-Hacid_dh_C"/>
    <property type="match status" value="1"/>
</dbReference>
<evidence type="ECO:0000256" key="1">
    <source>
        <dbReference type="ARBA" id="ARBA00005854"/>
    </source>
</evidence>
<dbReference type="RefSeq" id="WP_087861264.1">
    <property type="nucleotide sequence ID" value="NZ_LT859958.1"/>
</dbReference>
<dbReference type="InterPro" id="IPR006139">
    <property type="entry name" value="D-isomer_2_OHA_DH_cat_dom"/>
</dbReference>
<keyword evidence="3" id="KW-0520">NAD</keyword>
<feature type="domain" description="D-isomer specific 2-hydroxyacid dehydrogenase catalytic" evidence="5">
    <location>
        <begin position="60"/>
        <end position="334"/>
    </location>
</feature>
<feature type="domain" description="D-isomer specific 2-hydroxyacid dehydrogenase NAD-binding" evidence="6">
    <location>
        <begin position="108"/>
        <end position="303"/>
    </location>
</feature>
<dbReference type="GO" id="GO:0051287">
    <property type="term" value="F:NAD binding"/>
    <property type="evidence" value="ECO:0007669"/>
    <property type="project" value="InterPro"/>
</dbReference>
<protein>
    <submittedName>
        <fullName evidence="7">Oxidoreductase</fullName>
    </submittedName>
</protein>